<evidence type="ECO:0000256" key="1">
    <source>
        <dbReference type="ARBA" id="ARBA00000868"/>
    </source>
</evidence>
<sequence length="468" mass="51811">MSISEEDLKRIELVKSKIGEFPDFPKPGINFRDIFTALIDGQTCRALKEVLINYVKKNHPSIDAVVGLDARGFLFSFTIASELGVGCIPIRKKGKLPGETHKVEYILEYGSDVFELQCGGIKKDQKILIVDDLLATGGSLKAAIELIQKAGGIIDGCLVVMELNALNGRKALDGFIIFDKIIMGTKVIEYVDTSQLYATNYIRNSKAIAVLWAIFTICYSIIVIVSFVTPEWVGDLESETGGRIGLWKLCERNEMNDNCVGNLEDMMDMPSMSFQVATIFAGIAVATSLLTIMCLIFMIFLKSTTVFHICGWMQILSAISMIVACVSFPFGWNSDEFRKICGPEANRFDVGLCGIRWAYALAIIACIDGCILATLAFILATRQIRLQPEPGYQRNMGTVNNAYITDVHSLTGSGSRKSLNLKPVLLVSSPHVQHSTVAEDSISQFSSRNGTNHRFHNPMHHHHHQFQL</sequence>
<dbReference type="OrthoDB" id="5873721at2759"/>
<dbReference type="EMBL" id="CVRI01000067">
    <property type="protein sequence ID" value="CRL06900.1"/>
    <property type="molecule type" value="Genomic_DNA"/>
</dbReference>
<feature type="region of interest" description="Disordered" evidence="17">
    <location>
        <begin position="447"/>
        <end position="468"/>
    </location>
</feature>
<dbReference type="GO" id="GO:0005737">
    <property type="term" value="C:cytoplasm"/>
    <property type="evidence" value="ECO:0007669"/>
    <property type="project" value="UniProtKB-SubCell"/>
</dbReference>
<evidence type="ECO:0000256" key="15">
    <source>
        <dbReference type="ARBA" id="ARBA00022989"/>
    </source>
</evidence>
<dbReference type="GO" id="GO:0003999">
    <property type="term" value="F:adenine phosphoribosyltransferase activity"/>
    <property type="evidence" value="ECO:0007669"/>
    <property type="project" value="UniProtKB-EC"/>
</dbReference>
<evidence type="ECO:0000256" key="3">
    <source>
        <dbReference type="ARBA" id="ARBA00004141"/>
    </source>
</evidence>
<dbReference type="AlphaFoldDB" id="A0A1J1J515"/>
<comment type="catalytic activity">
    <reaction evidence="1">
        <text>AMP + diphosphate = 5-phospho-alpha-D-ribose 1-diphosphate + adenine</text>
        <dbReference type="Rhea" id="RHEA:16609"/>
        <dbReference type="ChEBI" id="CHEBI:16708"/>
        <dbReference type="ChEBI" id="CHEBI:33019"/>
        <dbReference type="ChEBI" id="CHEBI:58017"/>
        <dbReference type="ChEBI" id="CHEBI:456215"/>
        <dbReference type="EC" id="2.4.2.7"/>
    </reaction>
</comment>
<evidence type="ECO:0000256" key="10">
    <source>
        <dbReference type="ARBA" id="ARBA00022490"/>
    </source>
</evidence>
<protein>
    <recommendedName>
        <fullName evidence="9">Adenine phosphoribosyltransferase</fullName>
        <ecNumber evidence="8">2.4.2.7</ecNumber>
    </recommendedName>
</protein>
<dbReference type="GO" id="GO:0007605">
    <property type="term" value="P:sensory perception of sound"/>
    <property type="evidence" value="ECO:0007669"/>
    <property type="project" value="TreeGrafter"/>
</dbReference>
<dbReference type="HAMAP" id="MF_00004">
    <property type="entry name" value="Aden_phosphoribosyltr"/>
    <property type="match status" value="1"/>
</dbReference>
<dbReference type="GO" id="GO:0005886">
    <property type="term" value="C:plasma membrane"/>
    <property type="evidence" value="ECO:0007669"/>
    <property type="project" value="TreeGrafter"/>
</dbReference>
<dbReference type="STRING" id="568069.A0A1J1J515"/>
<evidence type="ECO:0000256" key="18">
    <source>
        <dbReference type="SAM" id="Phobius"/>
    </source>
</evidence>
<keyword evidence="10" id="KW-0963">Cytoplasm</keyword>
<dbReference type="Gene3D" id="3.40.50.2020">
    <property type="match status" value="1"/>
</dbReference>
<dbReference type="InterPro" id="IPR019372">
    <property type="entry name" value="LHFPL"/>
</dbReference>
<dbReference type="EC" id="2.4.2.7" evidence="8"/>
<keyword evidence="11" id="KW-0328">Glycosyltransferase</keyword>
<organism evidence="20 21">
    <name type="scientific">Clunio marinus</name>
    <dbReference type="NCBI Taxonomy" id="568069"/>
    <lineage>
        <taxon>Eukaryota</taxon>
        <taxon>Metazoa</taxon>
        <taxon>Ecdysozoa</taxon>
        <taxon>Arthropoda</taxon>
        <taxon>Hexapoda</taxon>
        <taxon>Insecta</taxon>
        <taxon>Pterygota</taxon>
        <taxon>Neoptera</taxon>
        <taxon>Endopterygota</taxon>
        <taxon>Diptera</taxon>
        <taxon>Nematocera</taxon>
        <taxon>Chironomoidea</taxon>
        <taxon>Chironomidae</taxon>
        <taxon>Clunio</taxon>
    </lineage>
</organism>
<evidence type="ECO:0000256" key="16">
    <source>
        <dbReference type="ARBA" id="ARBA00023136"/>
    </source>
</evidence>
<dbReference type="GO" id="GO:0044209">
    <property type="term" value="P:AMP salvage"/>
    <property type="evidence" value="ECO:0007669"/>
    <property type="project" value="UniProtKB-UniPathway"/>
</dbReference>
<evidence type="ECO:0000256" key="17">
    <source>
        <dbReference type="SAM" id="MobiDB-lite"/>
    </source>
</evidence>
<dbReference type="Pfam" id="PF00156">
    <property type="entry name" value="Pribosyltran"/>
    <property type="match status" value="1"/>
</dbReference>
<dbReference type="PANTHER" id="PTHR12489">
    <property type="entry name" value="LIPOMA HMGIC FUSION PARTNER-LIKE PROTEIN"/>
    <property type="match status" value="1"/>
</dbReference>
<feature type="transmembrane region" description="Helical" evidence="18">
    <location>
        <begin position="312"/>
        <end position="332"/>
    </location>
</feature>
<comment type="similarity">
    <text evidence="6">Belongs to the purine/pyrimidine phosphoribosyltransferase family.</text>
</comment>
<dbReference type="Pfam" id="PF10242">
    <property type="entry name" value="L_HMGIC_fpl"/>
    <property type="match status" value="1"/>
</dbReference>
<evidence type="ECO:0000256" key="12">
    <source>
        <dbReference type="ARBA" id="ARBA00022679"/>
    </source>
</evidence>
<evidence type="ECO:0000259" key="19">
    <source>
        <dbReference type="Pfam" id="PF00156"/>
    </source>
</evidence>
<feature type="transmembrane region" description="Helical" evidence="18">
    <location>
        <begin position="276"/>
        <end position="300"/>
    </location>
</feature>
<keyword evidence="16 18" id="KW-0472">Membrane</keyword>
<comment type="function">
    <text evidence="2">Catalyzes a salvage reaction resulting in the formation of AMP, that is energically less costly than de novo synthesis.</text>
</comment>
<evidence type="ECO:0000256" key="4">
    <source>
        <dbReference type="ARBA" id="ARBA00004496"/>
    </source>
</evidence>
<proteinExistence type="inferred from homology"/>
<evidence type="ECO:0000256" key="11">
    <source>
        <dbReference type="ARBA" id="ARBA00022676"/>
    </source>
</evidence>
<feature type="domain" description="Phosphoribosyltransferase" evidence="19">
    <location>
        <begin position="51"/>
        <end position="161"/>
    </location>
</feature>
<evidence type="ECO:0000256" key="7">
    <source>
        <dbReference type="ARBA" id="ARBA00011738"/>
    </source>
</evidence>
<evidence type="ECO:0000256" key="8">
    <source>
        <dbReference type="ARBA" id="ARBA00011893"/>
    </source>
</evidence>
<name>A0A1J1J515_9DIPT</name>
<keyword evidence="21" id="KW-1185">Reference proteome</keyword>
<gene>
    <name evidence="20" type="ORF">CLUMA_CG019589</name>
</gene>
<dbReference type="CDD" id="cd06223">
    <property type="entry name" value="PRTases_typeI"/>
    <property type="match status" value="1"/>
</dbReference>
<comment type="subunit">
    <text evidence="7">Homodimer.</text>
</comment>
<accession>A0A1J1J515</accession>
<evidence type="ECO:0000256" key="5">
    <source>
        <dbReference type="ARBA" id="ARBA00004659"/>
    </source>
</evidence>
<dbReference type="InterPro" id="IPR029057">
    <property type="entry name" value="PRTase-like"/>
</dbReference>
<evidence type="ECO:0000256" key="14">
    <source>
        <dbReference type="ARBA" id="ARBA00022726"/>
    </source>
</evidence>
<evidence type="ECO:0000313" key="21">
    <source>
        <dbReference type="Proteomes" id="UP000183832"/>
    </source>
</evidence>
<dbReference type="Gene3D" id="1.20.140.150">
    <property type="match status" value="1"/>
</dbReference>
<reference evidence="20 21" key="1">
    <citation type="submission" date="2015-04" db="EMBL/GenBank/DDBJ databases">
        <authorList>
            <person name="Syromyatnikov M.Y."/>
            <person name="Popov V.N."/>
        </authorList>
    </citation>
    <scope>NUCLEOTIDE SEQUENCE [LARGE SCALE GENOMIC DNA]</scope>
</reference>
<dbReference type="NCBIfam" id="NF002636">
    <property type="entry name" value="PRK02304.1-5"/>
    <property type="match status" value="1"/>
</dbReference>
<dbReference type="InterPro" id="IPR000836">
    <property type="entry name" value="PRTase_dom"/>
</dbReference>
<feature type="transmembrane region" description="Helical" evidence="18">
    <location>
        <begin position="357"/>
        <end position="380"/>
    </location>
</feature>
<feature type="transmembrane region" description="Helical" evidence="18">
    <location>
        <begin position="207"/>
        <end position="228"/>
    </location>
</feature>
<dbReference type="GO" id="GO:0006168">
    <property type="term" value="P:adenine salvage"/>
    <property type="evidence" value="ECO:0007669"/>
    <property type="project" value="InterPro"/>
</dbReference>
<comment type="subcellular location">
    <subcellularLocation>
        <location evidence="4">Cytoplasm</location>
    </subcellularLocation>
    <subcellularLocation>
        <location evidence="3">Membrane</location>
        <topology evidence="3">Multi-pass membrane protein</topology>
    </subcellularLocation>
</comment>
<dbReference type="GO" id="GO:0006166">
    <property type="term" value="P:purine ribonucleoside salvage"/>
    <property type="evidence" value="ECO:0007669"/>
    <property type="project" value="UniProtKB-KW"/>
</dbReference>
<keyword evidence="15 18" id="KW-1133">Transmembrane helix</keyword>
<comment type="pathway">
    <text evidence="5">Purine metabolism; AMP biosynthesis via salvage pathway; AMP from adenine: step 1/1.</text>
</comment>
<keyword evidence="12" id="KW-0808">Transferase</keyword>
<keyword evidence="13 18" id="KW-0812">Transmembrane</keyword>
<dbReference type="PANTHER" id="PTHR12489:SF1">
    <property type="entry name" value="LP10272P"/>
    <property type="match status" value="1"/>
</dbReference>
<dbReference type="UniPathway" id="UPA00588">
    <property type="reaction ID" value="UER00646"/>
</dbReference>
<evidence type="ECO:0000256" key="9">
    <source>
        <dbReference type="ARBA" id="ARBA00017366"/>
    </source>
</evidence>
<keyword evidence="14" id="KW-0660">Purine salvage</keyword>
<evidence type="ECO:0000256" key="2">
    <source>
        <dbReference type="ARBA" id="ARBA00003968"/>
    </source>
</evidence>
<dbReference type="InterPro" id="IPR005764">
    <property type="entry name" value="Ade_phspho_trans"/>
</dbReference>
<dbReference type="SUPFAM" id="SSF53271">
    <property type="entry name" value="PRTase-like"/>
    <property type="match status" value="1"/>
</dbReference>
<feature type="compositionally biased region" description="Basic residues" evidence="17">
    <location>
        <begin position="451"/>
        <end position="468"/>
    </location>
</feature>
<dbReference type="FunFam" id="3.40.50.2020:FF:000021">
    <property type="entry name" value="Adenine phosphoribosyltransferase"/>
    <property type="match status" value="1"/>
</dbReference>
<evidence type="ECO:0000313" key="20">
    <source>
        <dbReference type="EMBL" id="CRL06900.1"/>
    </source>
</evidence>
<evidence type="ECO:0000256" key="13">
    <source>
        <dbReference type="ARBA" id="ARBA00022692"/>
    </source>
</evidence>
<dbReference type="Proteomes" id="UP000183832">
    <property type="component" value="Unassembled WGS sequence"/>
</dbReference>
<evidence type="ECO:0000256" key="6">
    <source>
        <dbReference type="ARBA" id="ARBA00008391"/>
    </source>
</evidence>